<dbReference type="PANTHER" id="PTHR11895">
    <property type="entry name" value="TRANSAMIDASE"/>
    <property type="match status" value="1"/>
</dbReference>
<dbReference type="InterPro" id="IPR023631">
    <property type="entry name" value="Amidase_dom"/>
</dbReference>
<reference evidence="2 3" key="1">
    <citation type="submission" date="2019-10" db="EMBL/GenBank/DDBJ databases">
        <title>Draft Genome Assembly of Rhodococcus zopfii DSM44189.</title>
        <authorList>
            <person name="Sutton J.M."/>
            <person name="Akob D.M."/>
            <person name="Bushman T.J."/>
        </authorList>
    </citation>
    <scope>NUCLEOTIDE SEQUENCE [LARGE SCALE GENOMIC DNA]</scope>
    <source>
        <strain evidence="2 3">DSM 44189</strain>
    </source>
</reference>
<dbReference type="Proteomes" id="UP001275440">
    <property type="component" value="Unassembled WGS sequence"/>
</dbReference>
<dbReference type="InterPro" id="IPR020556">
    <property type="entry name" value="Amidase_CS"/>
</dbReference>
<evidence type="ECO:0000313" key="3">
    <source>
        <dbReference type="Proteomes" id="UP001275440"/>
    </source>
</evidence>
<evidence type="ECO:0000313" key="2">
    <source>
        <dbReference type="EMBL" id="MDV2477620.1"/>
    </source>
</evidence>
<sequence>MDVVNLRDTASALAKRDLTATDHVRHVLAELDALDGTPWANIVAARNDAAALESAARADAELDAGSWIGPLHGVAVAIKDNIDVAGMPTRCGSAVLTDAAPARRDARIVEQLREAGAIVVAKTHLHEFAYGPTGLVNAAGPASHPHDPTLISGGSSSGSAVLVGKGIVPLALGTDTGCSVRTPAALCGIVGLKPSSGALPLDGVFPLSTTFDHVGLLTGDVLDAGLAWGALPGVAHLRTPVSGLRVGVLRGGVWELDDPEVAAAVETACRTLRDLGAEVVDTTLPETDEILAAYPIVTGSEAYETHQRWFEDDPGRYRPATAALLAAQADRPASEYLRALRTAERLRGEVLRRLRRTERLDALLTVTTGVRSAPVDSDPAALRGPLLQRCIPFSVLGVPALSVPAPDGHDHPVGLQVVGLTSGPGGHGSHPGESTALALALAVEGTPTDQMRSARP</sequence>
<dbReference type="EMBL" id="WBMO01000005">
    <property type="protein sequence ID" value="MDV2477620.1"/>
    <property type="molecule type" value="Genomic_DNA"/>
</dbReference>
<dbReference type="Pfam" id="PF01425">
    <property type="entry name" value="Amidase"/>
    <property type="match status" value="1"/>
</dbReference>
<dbReference type="InterPro" id="IPR000120">
    <property type="entry name" value="Amidase"/>
</dbReference>
<evidence type="ECO:0000259" key="1">
    <source>
        <dbReference type="Pfam" id="PF01425"/>
    </source>
</evidence>
<name>A0ABU3WUF7_9NOCA</name>
<protein>
    <submittedName>
        <fullName evidence="2">Amidase</fullName>
    </submittedName>
</protein>
<organism evidence="2 3">
    <name type="scientific">Rhodococcus zopfii</name>
    <dbReference type="NCBI Taxonomy" id="43772"/>
    <lineage>
        <taxon>Bacteria</taxon>
        <taxon>Bacillati</taxon>
        <taxon>Actinomycetota</taxon>
        <taxon>Actinomycetes</taxon>
        <taxon>Mycobacteriales</taxon>
        <taxon>Nocardiaceae</taxon>
        <taxon>Rhodococcus</taxon>
    </lineage>
</organism>
<keyword evidence="3" id="KW-1185">Reference proteome</keyword>
<comment type="caution">
    <text evidence="2">The sequence shown here is derived from an EMBL/GenBank/DDBJ whole genome shotgun (WGS) entry which is preliminary data.</text>
</comment>
<accession>A0ABU3WUF7</accession>
<proteinExistence type="predicted"/>
<gene>
    <name evidence="2" type="ORF">F8M49_23560</name>
</gene>
<feature type="domain" description="Amidase" evidence="1">
    <location>
        <begin position="28"/>
        <end position="420"/>
    </location>
</feature>
<dbReference type="PANTHER" id="PTHR11895:SF176">
    <property type="entry name" value="AMIDASE AMID-RELATED"/>
    <property type="match status" value="1"/>
</dbReference>
<dbReference type="SUPFAM" id="SSF75304">
    <property type="entry name" value="Amidase signature (AS) enzymes"/>
    <property type="match status" value="1"/>
</dbReference>
<dbReference type="PROSITE" id="PS00571">
    <property type="entry name" value="AMIDASES"/>
    <property type="match status" value="1"/>
</dbReference>
<dbReference type="InterPro" id="IPR036928">
    <property type="entry name" value="AS_sf"/>
</dbReference>
<dbReference type="Gene3D" id="3.90.1300.10">
    <property type="entry name" value="Amidase signature (AS) domain"/>
    <property type="match status" value="1"/>
</dbReference>